<evidence type="ECO:0000313" key="2">
    <source>
        <dbReference type="Proteomes" id="UP001234297"/>
    </source>
</evidence>
<dbReference type="EMBL" id="CM056817">
    <property type="protein sequence ID" value="KAJ8620758.1"/>
    <property type="molecule type" value="Genomic_DNA"/>
</dbReference>
<evidence type="ECO:0000313" key="1">
    <source>
        <dbReference type="EMBL" id="KAJ8620758.1"/>
    </source>
</evidence>
<keyword evidence="2" id="KW-1185">Reference proteome</keyword>
<protein>
    <submittedName>
        <fullName evidence="1">Uncharacterized protein</fullName>
    </submittedName>
</protein>
<dbReference type="Proteomes" id="UP001234297">
    <property type="component" value="Chromosome 9"/>
</dbReference>
<accession>A0ACC2KIM6</accession>
<proteinExistence type="predicted"/>
<reference evidence="1 2" key="1">
    <citation type="journal article" date="2022" name="Hortic Res">
        <title>A haplotype resolved chromosomal level avocado genome allows analysis of novel avocado genes.</title>
        <authorList>
            <person name="Nath O."/>
            <person name="Fletcher S.J."/>
            <person name="Hayward A."/>
            <person name="Shaw L.M."/>
            <person name="Masouleh A.K."/>
            <person name="Furtado A."/>
            <person name="Henry R.J."/>
            <person name="Mitter N."/>
        </authorList>
    </citation>
    <scope>NUCLEOTIDE SEQUENCE [LARGE SCALE GENOMIC DNA]</scope>
    <source>
        <strain evidence="2">cv. Hass</strain>
    </source>
</reference>
<sequence>MILKSLPRRTQPSKTSYLPRPGRHFYKIRATAGPSVAAAPVANMLSPWTIFPALVACPSISDPAEKYMSLIIPAFNEEQRLPGALEDTMKNFLMKGFHLVVLLTAGPGIRDTQCGFKMFTRAAARKLFTNIRLKR</sequence>
<comment type="caution">
    <text evidence="1">The sequence shown here is derived from an EMBL/GenBank/DDBJ whole genome shotgun (WGS) entry which is preliminary data.</text>
</comment>
<gene>
    <name evidence="1" type="ORF">MRB53_029287</name>
</gene>
<organism evidence="1 2">
    <name type="scientific">Persea americana</name>
    <name type="common">Avocado</name>
    <dbReference type="NCBI Taxonomy" id="3435"/>
    <lineage>
        <taxon>Eukaryota</taxon>
        <taxon>Viridiplantae</taxon>
        <taxon>Streptophyta</taxon>
        <taxon>Embryophyta</taxon>
        <taxon>Tracheophyta</taxon>
        <taxon>Spermatophyta</taxon>
        <taxon>Magnoliopsida</taxon>
        <taxon>Magnoliidae</taxon>
        <taxon>Laurales</taxon>
        <taxon>Lauraceae</taxon>
        <taxon>Persea</taxon>
    </lineage>
</organism>
<name>A0ACC2KIM6_PERAE</name>